<evidence type="ECO:0000256" key="2">
    <source>
        <dbReference type="SAM" id="Phobius"/>
    </source>
</evidence>
<feature type="region of interest" description="Disordered" evidence="1">
    <location>
        <begin position="290"/>
        <end position="319"/>
    </location>
</feature>
<keyword evidence="2" id="KW-0812">Transmembrane</keyword>
<gene>
    <name evidence="3" type="ORF">UXQ13_02275</name>
</gene>
<comment type="caution">
    <text evidence="3">The sequence shown here is derived from an EMBL/GenBank/DDBJ whole genome shotgun (WGS) entry which is preliminary data.</text>
</comment>
<feature type="transmembrane region" description="Helical" evidence="2">
    <location>
        <begin position="146"/>
        <end position="169"/>
    </location>
</feature>
<reference evidence="3 4" key="1">
    <citation type="submission" date="2024-03" db="EMBL/GenBank/DDBJ databases">
        <title>Draft genome sequence of Klenkia terrae.</title>
        <authorList>
            <person name="Duangmal K."/>
            <person name="Chantavorakit T."/>
        </authorList>
    </citation>
    <scope>NUCLEOTIDE SEQUENCE [LARGE SCALE GENOMIC DNA]</scope>
    <source>
        <strain evidence="3 4">JCM 17786</strain>
    </source>
</reference>
<keyword evidence="2" id="KW-0472">Membrane</keyword>
<feature type="transmembrane region" description="Helical" evidence="2">
    <location>
        <begin position="119"/>
        <end position="140"/>
    </location>
</feature>
<feature type="compositionally biased region" description="Pro residues" evidence="1">
    <location>
        <begin position="304"/>
        <end position="319"/>
    </location>
</feature>
<dbReference type="Pfam" id="PF22564">
    <property type="entry name" value="HAAS"/>
    <property type="match status" value="1"/>
</dbReference>
<keyword evidence="4" id="KW-1185">Reference proteome</keyword>
<feature type="transmembrane region" description="Helical" evidence="2">
    <location>
        <begin position="181"/>
        <end position="204"/>
    </location>
</feature>
<organism evidence="3 4">
    <name type="scientific">Klenkia terrae</name>
    <dbReference type="NCBI Taxonomy" id="1052259"/>
    <lineage>
        <taxon>Bacteria</taxon>
        <taxon>Bacillati</taxon>
        <taxon>Actinomycetota</taxon>
        <taxon>Actinomycetes</taxon>
        <taxon>Geodermatophilales</taxon>
        <taxon>Geodermatophilaceae</taxon>
        <taxon>Klenkia</taxon>
    </lineage>
</organism>
<dbReference type="RefSeq" id="WP_225232840.1">
    <property type="nucleotide sequence ID" value="NZ_JBAPLV010000002.1"/>
</dbReference>
<keyword evidence="2" id="KW-1133">Transmembrane helix</keyword>
<evidence type="ECO:0000313" key="4">
    <source>
        <dbReference type="Proteomes" id="UP001373496"/>
    </source>
</evidence>
<proteinExistence type="predicted"/>
<dbReference type="EMBL" id="JBAPLV010000002">
    <property type="protein sequence ID" value="MEI4277278.1"/>
    <property type="molecule type" value="Genomic_DNA"/>
</dbReference>
<sequence>MSAPTGTQTTTDPEVAAYARQVREALADVPAARLEELLEDLEEHLVEVAAETPGPLTDRLGSPADYAAELRRAAGLPETTPDAPTGTARRGLIERLRERYGDHSAVVAVREFLPELRPAWWVVRGWAAVAAVDAVFTGPVDLPLPTLGLGVIGWLVTAGAVAWSVRWGLRTRAAGTPLTHATAAANLVLAVCALVATVGLVAAAPSPDYASEVSYDTGPTTLTHEDGTPITNIVPYGPDGEPLTGVLLYDQDGRPIDNLSTYTIDGSEVRPQSGPAQPDNAYPQAQVVTAYDQYGNAQETEVPLPTPTPPAADPAVPTP</sequence>
<evidence type="ECO:0000313" key="3">
    <source>
        <dbReference type="EMBL" id="MEI4277278.1"/>
    </source>
</evidence>
<protein>
    <submittedName>
        <fullName evidence="3">Uncharacterized protein</fullName>
    </submittedName>
</protein>
<evidence type="ECO:0000256" key="1">
    <source>
        <dbReference type="SAM" id="MobiDB-lite"/>
    </source>
</evidence>
<dbReference type="Proteomes" id="UP001373496">
    <property type="component" value="Unassembled WGS sequence"/>
</dbReference>
<name>A0ABU8E0V7_9ACTN</name>
<accession>A0ABU8E0V7</accession>